<sequence length="66" mass="7166">MKTLLSLTVGLLLTFAAHSQILQPVTWRYTAEKTSATTATVSITATIQDGWHIYGQTVPALTCWAS</sequence>
<accession>A0AAP2GUI9</accession>
<dbReference type="AlphaFoldDB" id="A0AAP2GUI9"/>
<name>A0AAP2GUI9_9BACT</name>
<evidence type="ECO:0000313" key="3">
    <source>
        <dbReference type="Proteomes" id="UP001319080"/>
    </source>
</evidence>
<protein>
    <submittedName>
        <fullName evidence="2">Uncharacterized protein</fullName>
    </submittedName>
</protein>
<feature type="signal peptide" evidence="1">
    <location>
        <begin position="1"/>
        <end position="19"/>
    </location>
</feature>
<reference evidence="2 3" key="1">
    <citation type="submission" date="2021-05" db="EMBL/GenBank/DDBJ databases">
        <title>A Polyphasic approach of four new species of the genus Ohtaekwangia: Ohtaekwangia histidinii sp. nov., Ohtaekwangia cretensis sp. nov., Ohtaekwangia indiensis sp. nov., Ohtaekwangia reichenbachii sp. nov. from diverse environment.</title>
        <authorList>
            <person name="Octaviana S."/>
        </authorList>
    </citation>
    <scope>NUCLEOTIDE SEQUENCE [LARGE SCALE GENOMIC DNA]</scope>
    <source>
        <strain evidence="2 3">PWU5</strain>
    </source>
</reference>
<keyword evidence="1" id="KW-0732">Signal</keyword>
<evidence type="ECO:0000313" key="2">
    <source>
        <dbReference type="EMBL" id="MBT1707607.1"/>
    </source>
</evidence>
<gene>
    <name evidence="2" type="ORF">KK062_05205</name>
</gene>
<dbReference type="EMBL" id="JAHESE010000002">
    <property type="protein sequence ID" value="MBT1707607.1"/>
    <property type="molecule type" value="Genomic_DNA"/>
</dbReference>
<comment type="caution">
    <text evidence="2">The sequence shown here is derived from an EMBL/GenBank/DDBJ whole genome shotgun (WGS) entry which is preliminary data.</text>
</comment>
<evidence type="ECO:0000256" key="1">
    <source>
        <dbReference type="SAM" id="SignalP"/>
    </source>
</evidence>
<dbReference type="Proteomes" id="UP001319080">
    <property type="component" value="Unassembled WGS sequence"/>
</dbReference>
<organism evidence="2 3">
    <name type="scientific">Dawidia cretensis</name>
    <dbReference type="NCBI Taxonomy" id="2782350"/>
    <lineage>
        <taxon>Bacteria</taxon>
        <taxon>Pseudomonadati</taxon>
        <taxon>Bacteroidota</taxon>
        <taxon>Cytophagia</taxon>
        <taxon>Cytophagales</taxon>
        <taxon>Chryseotaleaceae</taxon>
        <taxon>Dawidia</taxon>
    </lineage>
</organism>
<feature type="chain" id="PRO_5043034911" evidence="1">
    <location>
        <begin position="20"/>
        <end position="66"/>
    </location>
</feature>
<keyword evidence="3" id="KW-1185">Reference proteome</keyword>
<dbReference type="RefSeq" id="WP_254083193.1">
    <property type="nucleotide sequence ID" value="NZ_JAHESE010000002.1"/>
</dbReference>
<proteinExistence type="predicted"/>